<dbReference type="RefSeq" id="WP_027263538.1">
    <property type="nucleotide sequence ID" value="NZ_FPAW01000008.1"/>
</dbReference>
<evidence type="ECO:0000256" key="1">
    <source>
        <dbReference type="SAM" id="SignalP"/>
    </source>
</evidence>
<protein>
    <submittedName>
        <fullName evidence="3">Uncharacterized conserved protein, DUF2147 family</fullName>
    </submittedName>
</protein>
<dbReference type="AlphaFoldDB" id="A0A1I7B1J0"/>
<dbReference type="EMBL" id="FPAW01000008">
    <property type="protein sequence ID" value="SFT81049.1"/>
    <property type="molecule type" value="Genomic_DNA"/>
</dbReference>
<dbReference type="Gene3D" id="2.40.128.520">
    <property type="match status" value="1"/>
</dbReference>
<evidence type="ECO:0000259" key="2">
    <source>
        <dbReference type="Pfam" id="PF09917"/>
    </source>
</evidence>
<dbReference type="Proteomes" id="UP000182466">
    <property type="component" value="Unassembled WGS sequence"/>
</dbReference>
<sequence>MRRIGKKIVLGAVVALGLAGGAMADPVEGTWQTEVDDGAYAHVAMAPCGGAFCGTMVRTFNSGGEYKSPNIGKKLILDMVPQGDGTYKGKAWRPSNGKTYIGKMTLKGDTLYPAGCVLGGLLCFDQTWTRIK</sequence>
<feature type="signal peptide" evidence="1">
    <location>
        <begin position="1"/>
        <end position="24"/>
    </location>
</feature>
<evidence type="ECO:0000313" key="4">
    <source>
        <dbReference type="Proteomes" id="UP000182466"/>
    </source>
</evidence>
<keyword evidence="1" id="KW-0732">Signal</keyword>
<reference evidence="3 4" key="1">
    <citation type="submission" date="2016-10" db="EMBL/GenBank/DDBJ databases">
        <authorList>
            <person name="de Groot N.N."/>
        </authorList>
    </citation>
    <scope>NUCLEOTIDE SEQUENCE [LARGE SCALE GENOMIC DNA]</scope>
    <source>
        <strain evidence="3 4">CGMCC 1.10959</strain>
    </source>
</reference>
<accession>A0A1I7B1J0</accession>
<organism evidence="3 4">
    <name type="scientific">Sedimentitalea nanhaiensis</name>
    <dbReference type="NCBI Taxonomy" id="999627"/>
    <lineage>
        <taxon>Bacteria</taxon>
        <taxon>Pseudomonadati</taxon>
        <taxon>Pseudomonadota</taxon>
        <taxon>Alphaproteobacteria</taxon>
        <taxon>Rhodobacterales</taxon>
        <taxon>Paracoccaceae</taxon>
        <taxon>Sedimentitalea</taxon>
    </lineage>
</organism>
<dbReference type="eggNOG" id="COG4731">
    <property type="taxonomic scope" value="Bacteria"/>
</dbReference>
<dbReference type="OrthoDB" id="9811671at2"/>
<name>A0A1I7B1J0_9RHOB</name>
<dbReference type="PANTHER" id="PTHR36919:SF2">
    <property type="entry name" value="BLL6627 PROTEIN"/>
    <property type="match status" value="1"/>
</dbReference>
<evidence type="ECO:0000313" key="3">
    <source>
        <dbReference type="EMBL" id="SFT81049.1"/>
    </source>
</evidence>
<feature type="domain" description="DUF2147" evidence="2">
    <location>
        <begin position="29"/>
        <end position="130"/>
    </location>
</feature>
<dbReference type="PANTHER" id="PTHR36919">
    <property type="entry name" value="BLR1215 PROTEIN"/>
    <property type="match status" value="1"/>
</dbReference>
<proteinExistence type="predicted"/>
<keyword evidence="4" id="KW-1185">Reference proteome</keyword>
<dbReference type="STRING" id="999627.SAMN05216236_10879"/>
<gene>
    <name evidence="3" type="ORF">SAMN05216236_10879</name>
</gene>
<dbReference type="InterPro" id="IPR019223">
    <property type="entry name" value="DUF2147"/>
</dbReference>
<dbReference type="Pfam" id="PF09917">
    <property type="entry name" value="DUF2147"/>
    <property type="match status" value="1"/>
</dbReference>
<feature type="chain" id="PRO_5010357941" evidence="1">
    <location>
        <begin position="25"/>
        <end position="132"/>
    </location>
</feature>